<dbReference type="EMBL" id="KZ451937">
    <property type="protein sequence ID" value="PKA60535.1"/>
    <property type="molecule type" value="Genomic_DNA"/>
</dbReference>
<dbReference type="Proteomes" id="UP000236161">
    <property type="component" value="Unassembled WGS sequence"/>
</dbReference>
<dbReference type="InterPro" id="IPR001584">
    <property type="entry name" value="Integrase_cat-core"/>
</dbReference>
<dbReference type="AlphaFoldDB" id="A0A2I0AYC6"/>
<keyword evidence="4" id="KW-1185">Reference proteome</keyword>
<feature type="domain" description="RNase H type-1" evidence="1">
    <location>
        <begin position="1"/>
        <end position="103"/>
    </location>
</feature>
<sequence length="395" mass="45577">MGATLHQAVTLQFKATNNQVEYEALIVGLNFTLSMAVKCIQVFSDSQLVANQVNRAFETKDEVLKKYLQQAQSLIAQFEDFSLTHIPREENQVADRLAKCWIDRILDFLKDGIQPDNRQEAKKLKLDFAKYILINDELYRKSYAKPLTKCLRLEEAKEVMEAVHKRECGTHARGRSLVMRIIRQGFFWPNIHKDAQVFVEKCFQCQYYADMHRQPAGYLKPIHLSWPFAIWGLDFLGSMPTAMKNYKWILVTVDYFTKWVEAKPLTHPTAQNVENFLWANIACRYGVPMVIITDNGTSFANQWIHDFCGKHQINLKYASVRYPHTNGKAETANKNILNILKKRLDSAKACWPEELPGALWAYNTIPSEVTQKSPFSFSFEEDAVIPVELEHYSPG</sequence>
<dbReference type="GO" id="GO:0003676">
    <property type="term" value="F:nucleic acid binding"/>
    <property type="evidence" value="ECO:0007669"/>
    <property type="project" value="InterPro"/>
</dbReference>
<evidence type="ECO:0000313" key="3">
    <source>
        <dbReference type="EMBL" id="PKA60535.1"/>
    </source>
</evidence>
<dbReference type="OrthoDB" id="2016287at2759"/>
<dbReference type="Gene3D" id="3.30.420.10">
    <property type="entry name" value="Ribonuclease H-like superfamily/Ribonuclease H"/>
    <property type="match status" value="2"/>
</dbReference>
<dbReference type="Pfam" id="PF17921">
    <property type="entry name" value="Integrase_H2C2"/>
    <property type="match status" value="1"/>
</dbReference>
<dbReference type="PANTHER" id="PTHR48475:SF2">
    <property type="entry name" value="RIBONUCLEASE H"/>
    <property type="match status" value="1"/>
</dbReference>
<evidence type="ECO:0000259" key="2">
    <source>
        <dbReference type="PROSITE" id="PS50994"/>
    </source>
</evidence>
<dbReference type="Gene3D" id="1.10.340.70">
    <property type="match status" value="1"/>
</dbReference>
<dbReference type="PROSITE" id="PS50879">
    <property type="entry name" value="RNASE_H_1"/>
    <property type="match status" value="1"/>
</dbReference>
<dbReference type="Pfam" id="PF00665">
    <property type="entry name" value="rve"/>
    <property type="match status" value="1"/>
</dbReference>
<organism evidence="3 4">
    <name type="scientific">Apostasia shenzhenica</name>
    <dbReference type="NCBI Taxonomy" id="1088818"/>
    <lineage>
        <taxon>Eukaryota</taxon>
        <taxon>Viridiplantae</taxon>
        <taxon>Streptophyta</taxon>
        <taxon>Embryophyta</taxon>
        <taxon>Tracheophyta</taxon>
        <taxon>Spermatophyta</taxon>
        <taxon>Magnoliopsida</taxon>
        <taxon>Liliopsida</taxon>
        <taxon>Asparagales</taxon>
        <taxon>Orchidaceae</taxon>
        <taxon>Apostasioideae</taxon>
        <taxon>Apostasia</taxon>
    </lineage>
</organism>
<dbReference type="PROSITE" id="PS50994">
    <property type="entry name" value="INTEGRASE"/>
    <property type="match status" value="1"/>
</dbReference>
<name>A0A2I0AYC6_9ASPA</name>
<evidence type="ECO:0000313" key="4">
    <source>
        <dbReference type="Proteomes" id="UP000236161"/>
    </source>
</evidence>
<feature type="domain" description="Integrase catalytic" evidence="2">
    <location>
        <begin position="223"/>
        <end position="382"/>
    </location>
</feature>
<proteinExistence type="predicted"/>
<dbReference type="GO" id="GO:0015074">
    <property type="term" value="P:DNA integration"/>
    <property type="evidence" value="ECO:0007669"/>
    <property type="project" value="InterPro"/>
</dbReference>
<protein>
    <submittedName>
        <fullName evidence="3">Uncharacterized protein</fullName>
    </submittedName>
</protein>
<dbReference type="InterPro" id="IPR041588">
    <property type="entry name" value="Integrase_H2C2"/>
</dbReference>
<dbReference type="InterPro" id="IPR002156">
    <property type="entry name" value="RNaseH_domain"/>
</dbReference>
<dbReference type="InterPro" id="IPR012337">
    <property type="entry name" value="RNaseH-like_sf"/>
</dbReference>
<dbReference type="InterPro" id="IPR036397">
    <property type="entry name" value="RNaseH_sf"/>
</dbReference>
<dbReference type="Pfam" id="PF13456">
    <property type="entry name" value="RVT_3"/>
    <property type="match status" value="1"/>
</dbReference>
<gene>
    <name evidence="3" type="ORF">AXF42_Ash017941</name>
</gene>
<dbReference type="PANTHER" id="PTHR48475">
    <property type="entry name" value="RIBONUCLEASE H"/>
    <property type="match status" value="1"/>
</dbReference>
<dbReference type="SUPFAM" id="SSF53098">
    <property type="entry name" value="Ribonuclease H-like"/>
    <property type="match status" value="2"/>
</dbReference>
<dbReference type="CDD" id="cd09279">
    <property type="entry name" value="RNase_HI_like"/>
    <property type="match status" value="1"/>
</dbReference>
<reference evidence="3 4" key="1">
    <citation type="journal article" date="2017" name="Nature">
        <title>The Apostasia genome and the evolution of orchids.</title>
        <authorList>
            <person name="Zhang G.Q."/>
            <person name="Liu K.W."/>
            <person name="Li Z."/>
            <person name="Lohaus R."/>
            <person name="Hsiao Y.Y."/>
            <person name="Niu S.C."/>
            <person name="Wang J.Y."/>
            <person name="Lin Y.C."/>
            <person name="Xu Q."/>
            <person name="Chen L.J."/>
            <person name="Yoshida K."/>
            <person name="Fujiwara S."/>
            <person name="Wang Z.W."/>
            <person name="Zhang Y.Q."/>
            <person name="Mitsuda N."/>
            <person name="Wang M."/>
            <person name="Liu G.H."/>
            <person name="Pecoraro L."/>
            <person name="Huang H.X."/>
            <person name="Xiao X.J."/>
            <person name="Lin M."/>
            <person name="Wu X.Y."/>
            <person name="Wu W.L."/>
            <person name="Chen Y.Y."/>
            <person name="Chang S.B."/>
            <person name="Sakamoto S."/>
            <person name="Ohme-Takagi M."/>
            <person name="Yagi M."/>
            <person name="Zeng S.J."/>
            <person name="Shen C.Y."/>
            <person name="Yeh C.M."/>
            <person name="Luo Y.B."/>
            <person name="Tsai W.C."/>
            <person name="Van de Peer Y."/>
            <person name="Liu Z.J."/>
        </authorList>
    </citation>
    <scope>NUCLEOTIDE SEQUENCE [LARGE SCALE GENOMIC DNA]</scope>
    <source>
        <strain evidence="4">cv. Shenzhen</strain>
        <tissue evidence="3">Stem</tissue>
    </source>
</reference>
<dbReference type="GO" id="GO:0004523">
    <property type="term" value="F:RNA-DNA hybrid ribonuclease activity"/>
    <property type="evidence" value="ECO:0007669"/>
    <property type="project" value="InterPro"/>
</dbReference>
<accession>A0A2I0AYC6</accession>
<evidence type="ECO:0000259" key="1">
    <source>
        <dbReference type="PROSITE" id="PS50879"/>
    </source>
</evidence>